<feature type="transmembrane region" description="Helical" evidence="1">
    <location>
        <begin position="21"/>
        <end position="38"/>
    </location>
</feature>
<keyword evidence="1" id="KW-1133">Transmembrane helix</keyword>
<dbReference type="EMBL" id="JACIGI010000013">
    <property type="protein sequence ID" value="MBB4286124.1"/>
    <property type="molecule type" value="Genomic_DNA"/>
</dbReference>
<gene>
    <name evidence="2" type="ORF">GGD88_001851</name>
</gene>
<proteinExistence type="predicted"/>
<evidence type="ECO:0000256" key="1">
    <source>
        <dbReference type="SAM" id="Phobius"/>
    </source>
</evidence>
<keyword evidence="1" id="KW-0472">Membrane</keyword>
<accession>A0A7W6WKT3</accession>
<dbReference type="Proteomes" id="UP000555728">
    <property type="component" value="Unassembled WGS sequence"/>
</dbReference>
<dbReference type="AlphaFoldDB" id="A0A7W6WKT3"/>
<keyword evidence="1" id="KW-0812">Transmembrane</keyword>
<feature type="transmembrane region" description="Helical" evidence="1">
    <location>
        <begin position="44"/>
        <end position="65"/>
    </location>
</feature>
<protein>
    <submittedName>
        <fullName evidence="2">Uncharacterized protein</fullName>
    </submittedName>
</protein>
<sequence length="108" mass="11624">MAGNASGHPDSDRTDMNKTSLLRLGLFGSIALLIASTLPPDLMVASLSSLLWIGALVSALVAGFLGEPVRVPHLTRWDEAAILMAISLFLGFFIDQQAMLEQVERMRG</sequence>
<name>A0A7W6WKT3_9PROT</name>
<evidence type="ECO:0000313" key="3">
    <source>
        <dbReference type="Proteomes" id="UP000555728"/>
    </source>
</evidence>
<organism evidence="2 3">
    <name type="scientific">Roseospira goensis</name>
    <dbReference type="NCBI Taxonomy" id="391922"/>
    <lineage>
        <taxon>Bacteria</taxon>
        <taxon>Pseudomonadati</taxon>
        <taxon>Pseudomonadota</taxon>
        <taxon>Alphaproteobacteria</taxon>
        <taxon>Rhodospirillales</taxon>
        <taxon>Rhodospirillaceae</taxon>
        <taxon>Roseospira</taxon>
    </lineage>
</organism>
<reference evidence="2 3" key="1">
    <citation type="submission" date="2020-08" db="EMBL/GenBank/DDBJ databases">
        <title>Genome sequencing of Purple Non-Sulfur Bacteria from various extreme environments.</title>
        <authorList>
            <person name="Mayer M."/>
        </authorList>
    </citation>
    <scope>NUCLEOTIDE SEQUENCE [LARGE SCALE GENOMIC DNA]</scope>
    <source>
        <strain evidence="2 3">JA135</strain>
    </source>
</reference>
<keyword evidence="3" id="KW-1185">Reference proteome</keyword>
<comment type="caution">
    <text evidence="2">The sequence shown here is derived from an EMBL/GenBank/DDBJ whole genome shotgun (WGS) entry which is preliminary data.</text>
</comment>
<evidence type="ECO:0000313" key="2">
    <source>
        <dbReference type="EMBL" id="MBB4286124.1"/>
    </source>
</evidence>
<dbReference type="RefSeq" id="WP_184434520.1">
    <property type="nucleotide sequence ID" value="NZ_JACIGI010000013.1"/>
</dbReference>